<evidence type="ECO:0000313" key="3">
    <source>
        <dbReference type="Proteomes" id="UP001566331"/>
    </source>
</evidence>
<gene>
    <name evidence="2" type="ORF">AB6713_12790</name>
</gene>
<evidence type="ECO:0000313" key="2">
    <source>
        <dbReference type="EMBL" id="MEZ0475482.1"/>
    </source>
</evidence>
<accession>A0ABV4HRU6</accession>
<feature type="signal peptide" evidence="1">
    <location>
        <begin position="1"/>
        <end position="33"/>
    </location>
</feature>
<reference evidence="2 3" key="1">
    <citation type="submission" date="2024-07" db="EMBL/GenBank/DDBJ databases">
        <title>Luteimonas salilacus sp. nov., isolated from the shore soil of Salt Lake in Tibet of China.</title>
        <authorList>
            <person name="Zhang X."/>
            <person name="Li A."/>
        </authorList>
    </citation>
    <scope>NUCLEOTIDE SEQUENCE [LARGE SCALE GENOMIC DNA]</scope>
    <source>
        <strain evidence="2 3">B3-2-R+30</strain>
    </source>
</reference>
<evidence type="ECO:0000256" key="1">
    <source>
        <dbReference type="SAM" id="SignalP"/>
    </source>
</evidence>
<evidence type="ECO:0008006" key="4">
    <source>
        <dbReference type="Google" id="ProtNLM"/>
    </source>
</evidence>
<sequence>MTCSISRKPCHRLTDLLGIVLSVLALTTNTSRAAESTAPGNIDSRLVARVPLEPESRPQWARFSPENPRHILVGIDNRGVLVSLPEGTTRHIAGELSPVGWLGQTVVARDQSGRFRLLDTNDLIPTTRVAAGSLSLPWTFGKDHRIRFDVALPGAAISTIPLRIPGAGTDERALIAYEDRGPAVVAPDDNASTVVDAAGGVLFRGDKKIYGVSLSPDAYKLLVYYGNTEHVLFNRLTKHTTRLPPIIHAWTWLPDSSTLIGEISLSGEPAHEEVDSTDLYIYDLAGAKLDQVGLPSFVRGAALKILDVSVEGHILVEAERVTPEPAYLGLMVLELLWQ</sequence>
<keyword evidence="3" id="KW-1185">Reference proteome</keyword>
<feature type="chain" id="PRO_5046122394" description="Phytase-like domain-containing protein" evidence="1">
    <location>
        <begin position="34"/>
        <end position="338"/>
    </location>
</feature>
<dbReference type="EMBL" id="JBFWIC010000017">
    <property type="protein sequence ID" value="MEZ0475482.1"/>
    <property type="molecule type" value="Genomic_DNA"/>
</dbReference>
<name>A0ABV4HRU6_9GAMM</name>
<dbReference type="Proteomes" id="UP001566331">
    <property type="component" value="Unassembled WGS sequence"/>
</dbReference>
<proteinExistence type="predicted"/>
<dbReference type="SUPFAM" id="SSF82171">
    <property type="entry name" value="DPP6 N-terminal domain-like"/>
    <property type="match status" value="1"/>
</dbReference>
<comment type="caution">
    <text evidence="2">The sequence shown here is derived from an EMBL/GenBank/DDBJ whole genome shotgun (WGS) entry which is preliminary data.</text>
</comment>
<dbReference type="RefSeq" id="WP_370562498.1">
    <property type="nucleotide sequence ID" value="NZ_JBFWIB010000002.1"/>
</dbReference>
<protein>
    <recommendedName>
        <fullName evidence="4">Phytase-like domain-containing protein</fullName>
    </recommendedName>
</protein>
<keyword evidence="1" id="KW-0732">Signal</keyword>
<organism evidence="2 3">
    <name type="scientific">Luteimonas salinilitoris</name>
    <dbReference type="NCBI Taxonomy" id="3237697"/>
    <lineage>
        <taxon>Bacteria</taxon>
        <taxon>Pseudomonadati</taxon>
        <taxon>Pseudomonadota</taxon>
        <taxon>Gammaproteobacteria</taxon>
        <taxon>Lysobacterales</taxon>
        <taxon>Lysobacteraceae</taxon>
        <taxon>Luteimonas</taxon>
    </lineage>
</organism>